<dbReference type="KEGG" id="mas:Mahau_2382"/>
<name>F3ZWD7_MAHA5</name>
<dbReference type="RefSeq" id="WP_013781972.1">
    <property type="nucleotide sequence ID" value="NC_015520.1"/>
</dbReference>
<accession>F3ZWD7</accession>
<dbReference type="STRING" id="697281.Mahau_2382"/>
<evidence type="ECO:0000256" key="1">
    <source>
        <dbReference type="SAM" id="MobiDB-lite"/>
    </source>
</evidence>
<dbReference type="OrthoDB" id="9800571at2"/>
<dbReference type="Proteomes" id="UP000008457">
    <property type="component" value="Chromosome"/>
</dbReference>
<organism evidence="2 3">
    <name type="scientific">Mahella australiensis (strain DSM 15567 / CIP 107919 / 50-1 BON)</name>
    <dbReference type="NCBI Taxonomy" id="697281"/>
    <lineage>
        <taxon>Bacteria</taxon>
        <taxon>Bacillati</taxon>
        <taxon>Bacillota</taxon>
        <taxon>Clostridia</taxon>
        <taxon>Thermoanaerobacterales</taxon>
        <taxon>Thermoanaerobacterales Family IV. Incertae Sedis</taxon>
        <taxon>Mahella</taxon>
    </lineage>
</organism>
<feature type="region of interest" description="Disordered" evidence="1">
    <location>
        <begin position="1"/>
        <end position="21"/>
    </location>
</feature>
<dbReference type="AlphaFoldDB" id="F3ZWD7"/>
<proteinExistence type="predicted"/>
<dbReference type="EMBL" id="CP002360">
    <property type="protein sequence ID" value="AEE97546.1"/>
    <property type="molecule type" value="Genomic_DNA"/>
</dbReference>
<keyword evidence="3" id="KW-1185">Reference proteome</keyword>
<reference evidence="3" key="1">
    <citation type="submission" date="2010-11" db="EMBL/GenBank/DDBJ databases">
        <title>The complete genome of Mahella australiensis DSM 15567.</title>
        <authorList>
            <consortium name="US DOE Joint Genome Institute (JGI-PGF)"/>
            <person name="Lucas S."/>
            <person name="Copeland A."/>
            <person name="Lapidus A."/>
            <person name="Bruce D."/>
            <person name="Goodwin L."/>
            <person name="Pitluck S."/>
            <person name="Kyrpides N."/>
            <person name="Mavromatis K."/>
            <person name="Pagani I."/>
            <person name="Ivanova N."/>
            <person name="Teshima H."/>
            <person name="Brettin T."/>
            <person name="Detter J.C."/>
            <person name="Han C."/>
            <person name="Tapia R."/>
            <person name="Land M."/>
            <person name="Hauser L."/>
            <person name="Markowitz V."/>
            <person name="Cheng J.-F."/>
            <person name="Hugenholtz P."/>
            <person name="Woyke T."/>
            <person name="Wu D."/>
            <person name="Spring S."/>
            <person name="Pukall R."/>
            <person name="Steenblock K."/>
            <person name="Schneider S."/>
            <person name="Klenk H.-P."/>
            <person name="Eisen J.A."/>
        </authorList>
    </citation>
    <scope>NUCLEOTIDE SEQUENCE [LARGE SCALE GENOMIC DNA]</scope>
    <source>
        <strain evidence="3">DSM 15567 / CIP 107919 / 50-1 BON</strain>
    </source>
</reference>
<dbReference type="HOGENOM" id="CLU_165298_3_1_9"/>
<reference evidence="2 3" key="2">
    <citation type="journal article" date="2011" name="Stand. Genomic Sci.">
        <title>Complete genome sequence of Mahella australiensis type strain (50-1 BON).</title>
        <authorList>
            <person name="Sikorski J."/>
            <person name="Teshima H."/>
            <person name="Nolan M."/>
            <person name="Lucas S."/>
            <person name="Hammon N."/>
            <person name="Deshpande S."/>
            <person name="Cheng J.F."/>
            <person name="Pitluck S."/>
            <person name="Liolios K."/>
            <person name="Pagani I."/>
            <person name="Ivanova N."/>
            <person name="Huntemann M."/>
            <person name="Mavromatis K."/>
            <person name="Ovchinikova G."/>
            <person name="Pati A."/>
            <person name="Tapia R."/>
            <person name="Han C."/>
            <person name="Goodwin L."/>
            <person name="Chen A."/>
            <person name="Palaniappan K."/>
            <person name="Land M."/>
            <person name="Hauser L."/>
            <person name="Ngatchou-Djao O.D."/>
            <person name="Rohde M."/>
            <person name="Pukall R."/>
            <person name="Spring S."/>
            <person name="Abt B."/>
            <person name="Goker M."/>
            <person name="Detter J.C."/>
            <person name="Woyke T."/>
            <person name="Bristow J."/>
            <person name="Markowitz V."/>
            <person name="Hugenholtz P."/>
            <person name="Eisen J.A."/>
            <person name="Kyrpides N.C."/>
            <person name="Klenk H.P."/>
            <person name="Lapidus A."/>
        </authorList>
    </citation>
    <scope>NUCLEOTIDE SEQUENCE [LARGE SCALE GENOMIC DNA]</scope>
    <source>
        <strain evidence="3">DSM 15567 / CIP 107919 / 50-1 BON</strain>
    </source>
</reference>
<evidence type="ECO:0008006" key="4">
    <source>
        <dbReference type="Google" id="ProtNLM"/>
    </source>
</evidence>
<feature type="compositionally biased region" description="Polar residues" evidence="1">
    <location>
        <begin position="1"/>
        <end position="13"/>
    </location>
</feature>
<dbReference type="Pfam" id="PF11007">
    <property type="entry name" value="CotJA"/>
    <property type="match status" value="1"/>
</dbReference>
<evidence type="ECO:0000313" key="2">
    <source>
        <dbReference type="EMBL" id="AEE97546.1"/>
    </source>
</evidence>
<gene>
    <name evidence="2" type="ordered locus">Mahau_2382</name>
</gene>
<dbReference type="InterPro" id="IPR020256">
    <property type="entry name" value="Spore_coat_CotJA"/>
</dbReference>
<sequence>MNNGYSNYEQNAPQKPPFPGDRYPGLAEAYVPYQRYTNSFPPMEALKNGTMFPELVKPYNKVKA</sequence>
<protein>
    <recommendedName>
        <fullName evidence="4">Spore coat associated protein CotJA</fullName>
    </recommendedName>
</protein>
<evidence type="ECO:0000313" key="3">
    <source>
        <dbReference type="Proteomes" id="UP000008457"/>
    </source>
</evidence>